<dbReference type="KEGG" id="tet:TTHERM_000974041"/>
<protein>
    <submittedName>
        <fullName evidence="1">Uncharacterized protein</fullName>
    </submittedName>
</protein>
<name>W7XJT0_TETTS</name>
<dbReference type="GeneID" id="24441268"/>
<evidence type="ECO:0000313" key="2">
    <source>
        <dbReference type="Proteomes" id="UP000009168"/>
    </source>
</evidence>
<dbReference type="RefSeq" id="XP_012651541.1">
    <property type="nucleotide sequence ID" value="XM_012796087.1"/>
</dbReference>
<keyword evidence="2" id="KW-1185">Reference proteome</keyword>
<accession>W7XJT0</accession>
<dbReference type="Proteomes" id="UP000009168">
    <property type="component" value="Unassembled WGS sequence"/>
</dbReference>
<reference evidence="2" key="1">
    <citation type="journal article" date="2006" name="PLoS Biol.">
        <title>Macronuclear genome sequence of the ciliate Tetrahymena thermophila, a model eukaryote.</title>
        <authorList>
            <person name="Eisen J.A."/>
            <person name="Coyne R.S."/>
            <person name="Wu M."/>
            <person name="Wu D."/>
            <person name="Thiagarajan M."/>
            <person name="Wortman J.R."/>
            <person name="Badger J.H."/>
            <person name="Ren Q."/>
            <person name="Amedeo P."/>
            <person name="Jones K.M."/>
            <person name="Tallon L.J."/>
            <person name="Delcher A.L."/>
            <person name="Salzberg S.L."/>
            <person name="Silva J.C."/>
            <person name="Haas B.J."/>
            <person name="Majoros W.H."/>
            <person name="Farzad M."/>
            <person name="Carlton J.M."/>
            <person name="Smith R.K. Jr."/>
            <person name="Garg J."/>
            <person name="Pearlman R.E."/>
            <person name="Karrer K.M."/>
            <person name="Sun L."/>
            <person name="Manning G."/>
            <person name="Elde N.C."/>
            <person name="Turkewitz A.P."/>
            <person name="Asai D.J."/>
            <person name="Wilkes D.E."/>
            <person name="Wang Y."/>
            <person name="Cai H."/>
            <person name="Collins K."/>
            <person name="Stewart B.A."/>
            <person name="Lee S.R."/>
            <person name="Wilamowska K."/>
            <person name="Weinberg Z."/>
            <person name="Ruzzo W.L."/>
            <person name="Wloga D."/>
            <person name="Gaertig J."/>
            <person name="Frankel J."/>
            <person name="Tsao C.-C."/>
            <person name="Gorovsky M.A."/>
            <person name="Keeling P.J."/>
            <person name="Waller R.F."/>
            <person name="Patron N.J."/>
            <person name="Cherry J.M."/>
            <person name="Stover N.A."/>
            <person name="Krieger C.J."/>
            <person name="del Toro C."/>
            <person name="Ryder H.F."/>
            <person name="Williamson S.C."/>
            <person name="Barbeau R.A."/>
            <person name="Hamilton E.P."/>
            <person name="Orias E."/>
        </authorList>
    </citation>
    <scope>NUCLEOTIDE SEQUENCE [LARGE SCALE GENOMIC DNA]</scope>
    <source>
        <strain evidence="2">SB210</strain>
    </source>
</reference>
<sequence length="83" mass="9602">MQEMMCLYCKVDANGDKIIISSGNDVQLYSLDMQMIFMSAIQYVLDSNFQSRLFQNLQLKYEVDLLNKQTANTKSQINESSYV</sequence>
<gene>
    <name evidence="1" type="ORF">TTHERM_000974041</name>
</gene>
<organism evidence="1 2">
    <name type="scientific">Tetrahymena thermophila (strain SB210)</name>
    <dbReference type="NCBI Taxonomy" id="312017"/>
    <lineage>
        <taxon>Eukaryota</taxon>
        <taxon>Sar</taxon>
        <taxon>Alveolata</taxon>
        <taxon>Ciliophora</taxon>
        <taxon>Intramacronucleata</taxon>
        <taxon>Oligohymenophorea</taxon>
        <taxon>Hymenostomatida</taxon>
        <taxon>Tetrahymenina</taxon>
        <taxon>Tetrahymenidae</taxon>
        <taxon>Tetrahymena</taxon>
    </lineage>
</organism>
<evidence type="ECO:0000313" key="1">
    <source>
        <dbReference type="EMBL" id="EWS75916.1"/>
    </source>
</evidence>
<dbReference type="AlphaFoldDB" id="W7XJT0"/>
<proteinExistence type="predicted"/>
<dbReference type="EMBL" id="GG662813">
    <property type="protein sequence ID" value="EWS75916.1"/>
    <property type="molecule type" value="Genomic_DNA"/>
</dbReference>
<dbReference type="InParanoid" id="W7XJT0"/>